<dbReference type="InterPro" id="IPR029016">
    <property type="entry name" value="GAF-like_dom_sf"/>
</dbReference>
<dbReference type="EMBL" id="SNXZ01000002">
    <property type="protein sequence ID" value="TDQ00983.1"/>
    <property type="molecule type" value="Genomic_DNA"/>
</dbReference>
<proteinExistence type="predicted"/>
<dbReference type="Pfam" id="PF03861">
    <property type="entry name" value="ANTAR"/>
    <property type="match status" value="1"/>
</dbReference>
<dbReference type="Proteomes" id="UP000295444">
    <property type="component" value="Unassembled WGS sequence"/>
</dbReference>
<keyword evidence="1" id="KW-0805">Transcription regulation</keyword>
<evidence type="ECO:0000256" key="2">
    <source>
        <dbReference type="ARBA" id="ARBA00023163"/>
    </source>
</evidence>
<keyword evidence="5" id="KW-1185">Reference proteome</keyword>
<dbReference type="Gene3D" id="3.30.450.40">
    <property type="match status" value="1"/>
</dbReference>
<accession>A0A4R6SH90</accession>
<organism evidence="4 5">
    <name type="scientific">Labedaea rhizosphaerae</name>
    <dbReference type="NCBI Taxonomy" id="598644"/>
    <lineage>
        <taxon>Bacteria</taxon>
        <taxon>Bacillati</taxon>
        <taxon>Actinomycetota</taxon>
        <taxon>Actinomycetes</taxon>
        <taxon>Pseudonocardiales</taxon>
        <taxon>Pseudonocardiaceae</taxon>
        <taxon>Labedaea</taxon>
    </lineage>
</organism>
<evidence type="ECO:0000313" key="5">
    <source>
        <dbReference type="Proteomes" id="UP000295444"/>
    </source>
</evidence>
<dbReference type="SUPFAM" id="SSF55781">
    <property type="entry name" value="GAF domain-like"/>
    <property type="match status" value="1"/>
</dbReference>
<evidence type="ECO:0000259" key="3">
    <source>
        <dbReference type="PROSITE" id="PS50921"/>
    </source>
</evidence>
<dbReference type="PROSITE" id="PS50921">
    <property type="entry name" value="ANTAR"/>
    <property type="match status" value="1"/>
</dbReference>
<comment type="caution">
    <text evidence="4">The sequence shown here is derived from an EMBL/GenBank/DDBJ whole genome shotgun (WGS) entry which is preliminary data.</text>
</comment>
<evidence type="ECO:0000313" key="4">
    <source>
        <dbReference type="EMBL" id="TDQ00983.1"/>
    </source>
</evidence>
<dbReference type="InterPro" id="IPR036388">
    <property type="entry name" value="WH-like_DNA-bd_sf"/>
</dbReference>
<name>A0A4R6SH90_LABRH</name>
<dbReference type="AlphaFoldDB" id="A0A4R6SH90"/>
<sequence length="266" mass="28396">MTTEFDEREWELERAEFLAHHSVDTGPLAGQFAELTRALLSAPTVAGALEQVAQAAVAVLPGADFVSVTLRSPDGTFHTPVATHQVAVELDLVQYEAQEGPCVACAEPTGPALAYSADLADDGKWPKWGPIALSAGVGSVLATTLLPSARPPRSTGALNVYSWKAHGLDRADHTTALLLATHASLALAHTQAVEYAELQAEQLRKAIDSRDVIGQAKGILMDRRGITGDQAFDLLRRMSQDLNVKLAELALTLATRHTELDLPPVE</sequence>
<dbReference type="SUPFAM" id="SSF52172">
    <property type="entry name" value="CheY-like"/>
    <property type="match status" value="1"/>
</dbReference>
<reference evidence="4 5" key="1">
    <citation type="submission" date="2019-03" db="EMBL/GenBank/DDBJ databases">
        <title>Genomic Encyclopedia of Type Strains, Phase IV (KMG-IV): sequencing the most valuable type-strain genomes for metagenomic binning, comparative biology and taxonomic classification.</title>
        <authorList>
            <person name="Goeker M."/>
        </authorList>
    </citation>
    <scope>NUCLEOTIDE SEQUENCE [LARGE SCALE GENOMIC DNA]</scope>
    <source>
        <strain evidence="4 5">DSM 45361</strain>
    </source>
</reference>
<protein>
    <submittedName>
        <fullName evidence="4">ANTAR domain-containing protein</fullName>
    </submittedName>
</protein>
<feature type="domain" description="ANTAR" evidence="3">
    <location>
        <begin position="193"/>
        <end position="254"/>
    </location>
</feature>
<dbReference type="InterPro" id="IPR012074">
    <property type="entry name" value="GAF_ANTAR"/>
</dbReference>
<keyword evidence="2" id="KW-0804">Transcription</keyword>
<dbReference type="RefSeq" id="WP_133849623.1">
    <property type="nucleotide sequence ID" value="NZ_SNXZ01000002.1"/>
</dbReference>
<dbReference type="Gene3D" id="1.10.10.10">
    <property type="entry name" value="Winged helix-like DNA-binding domain superfamily/Winged helix DNA-binding domain"/>
    <property type="match status" value="1"/>
</dbReference>
<dbReference type="SMART" id="SM01012">
    <property type="entry name" value="ANTAR"/>
    <property type="match status" value="1"/>
</dbReference>
<dbReference type="OrthoDB" id="4629915at2"/>
<dbReference type="InterPro" id="IPR011006">
    <property type="entry name" value="CheY-like_superfamily"/>
</dbReference>
<dbReference type="InterPro" id="IPR005561">
    <property type="entry name" value="ANTAR"/>
</dbReference>
<dbReference type="PIRSF" id="PIRSF036625">
    <property type="entry name" value="GAF_ANTAR"/>
    <property type="match status" value="1"/>
</dbReference>
<gene>
    <name evidence="4" type="ORF">EV186_102849</name>
</gene>
<evidence type="ECO:0000256" key="1">
    <source>
        <dbReference type="ARBA" id="ARBA00023015"/>
    </source>
</evidence>
<dbReference type="GO" id="GO:0003723">
    <property type="term" value="F:RNA binding"/>
    <property type="evidence" value="ECO:0007669"/>
    <property type="project" value="InterPro"/>
</dbReference>